<dbReference type="FunFam" id="3.20.20.210:FF:000008">
    <property type="entry name" value="Uroporphyrinogen decarboxylase"/>
    <property type="match status" value="1"/>
</dbReference>
<feature type="binding site" evidence="10">
    <location>
        <position position="151"/>
    </location>
    <ligand>
        <name>substrate</name>
    </ligand>
</feature>
<evidence type="ECO:0000256" key="3">
    <source>
        <dbReference type="ARBA" id="ARBA00009935"/>
    </source>
</evidence>
<evidence type="ECO:0000256" key="5">
    <source>
        <dbReference type="ARBA" id="ARBA00012288"/>
    </source>
</evidence>
<dbReference type="InterPro" id="IPR000257">
    <property type="entry name" value="Uroporphyrinogen_deCOase"/>
</dbReference>
<evidence type="ECO:0000256" key="7">
    <source>
        <dbReference type="ARBA" id="ARBA00022793"/>
    </source>
</evidence>
<keyword evidence="9 10" id="KW-0627">Porphyrin biosynthesis</keyword>
<dbReference type="PROSITE" id="PS00907">
    <property type="entry name" value="UROD_2"/>
    <property type="match status" value="1"/>
</dbReference>
<evidence type="ECO:0000256" key="6">
    <source>
        <dbReference type="ARBA" id="ARBA00022490"/>
    </source>
</evidence>
<proteinExistence type="inferred from homology"/>
<reference evidence="15 16" key="1">
    <citation type="journal article" date="2010" name="Stand. Genomic Sci.">
        <title>Complete genome sequence of Thermaerobacter marianensis type strain (7p75a).</title>
        <authorList>
            <person name="Han C."/>
            <person name="Gu W."/>
            <person name="Zhang X."/>
            <person name="Lapidus A."/>
            <person name="Nolan M."/>
            <person name="Copeland A."/>
            <person name="Lucas S."/>
            <person name="Del Rio T.G."/>
            <person name="Tice H."/>
            <person name="Cheng J.F."/>
            <person name="Tapia R."/>
            <person name="Goodwin L."/>
            <person name="Pitluck S."/>
            <person name="Pagani I."/>
            <person name="Ivanova N."/>
            <person name="Mavromatis K."/>
            <person name="Mikhailova N."/>
            <person name="Pati A."/>
            <person name="Chen A."/>
            <person name="Palaniappan K."/>
            <person name="Land M."/>
            <person name="Hauser L."/>
            <person name="Chang Y.J."/>
            <person name="Jeffries C.D."/>
            <person name="Schneider S."/>
            <person name="Rohde M."/>
            <person name="Goker M."/>
            <person name="Pukall R."/>
            <person name="Woyke T."/>
            <person name="Bristow J."/>
            <person name="Eisen J.A."/>
            <person name="Markowitz V."/>
            <person name="Hugenholtz P."/>
            <person name="Kyrpides N.C."/>
            <person name="Klenk H.P."/>
            <person name="Detter J.C."/>
        </authorList>
    </citation>
    <scope>NUCLEOTIDE SEQUENCE [LARGE SCALE GENOMIC DNA]</scope>
    <source>
        <strain evidence="16">ATCC 700841 / DSM 12885 / JCM 10246 / 7p75a</strain>
    </source>
</reference>
<feature type="domain" description="Uroporphyrinogen decarboxylase (URO-D)" evidence="14">
    <location>
        <begin position="139"/>
        <end position="155"/>
    </location>
</feature>
<evidence type="ECO:0000256" key="4">
    <source>
        <dbReference type="ARBA" id="ARBA00011738"/>
    </source>
</evidence>
<dbReference type="RefSeq" id="WP_013494794.1">
    <property type="nucleotide sequence ID" value="NC_014831.1"/>
</dbReference>
<dbReference type="EMBL" id="CP002344">
    <property type="protein sequence ID" value="ADU50489.1"/>
    <property type="molecule type" value="Genomic_DNA"/>
</dbReference>
<evidence type="ECO:0000256" key="10">
    <source>
        <dbReference type="HAMAP-Rule" id="MF_00218"/>
    </source>
</evidence>
<dbReference type="GO" id="GO:0006782">
    <property type="term" value="P:protoporphyrinogen IX biosynthetic process"/>
    <property type="evidence" value="ECO:0007669"/>
    <property type="project" value="UniProtKB-UniRule"/>
</dbReference>
<evidence type="ECO:0000259" key="14">
    <source>
        <dbReference type="PROSITE" id="PS00907"/>
    </source>
</evidence>
<evidence type="ECO:0000259" key="13">
    <source>
        <dbReference type="PROSITE" id="PS00906"/>
    </source>
</evidence>
<name>E6SG72_THEM7</name>
<comment type="caution">
    <text evidence="10">Lacks conserved residue(s) required for the propagation of feature annotation.</text>
</comment>
<comment type="pathway">
    <text evidence="2 10 11">Porphyrin-containing compound metabolism; protoporphyrin-IX biosynthesis; coproporphyrinogen-III from 5-aminolevulinate: step 4/4.</text>
</comment>
<feature type="binding site" evidence="10">
    <location>
        <position position="74"/>
    </location>
    <ligand>
        <name>substrate</name>
    </ligand>
</feature>
<dbReference type="InterPro" id="IPR006361">
    <property type="entry name" value="Uroporphyrinogen_deCO2ase_HemE"/>
</dbReference>
<dbReference type="KEGG" id="tmr:Tmar_0366"/>
<accession>E6SG72</accession>
<feature type="binding site" evidence="10">
    <location>
        <position position="320"/>
    </location>
    <ligand>
        <name>substrate</name>
    </ligand>
</feature>
<dbReference type="EC" id="4.1.1.37" evidence="5 10"/>
<comment type="similarity">
    <text evidence="3 10 12">Belongs to the uroporphyrinogen decarboxylase family.</text>
</comment>
<dbReference type="UniPathway" id="UPA00251">
    <property type="reaction ID" value="UER00321"/>
</dbReference>
<comment type="subunit">
    <text evidence="4 10">Homodimer.</text>
</comment>
<dbReference type="Proteomes" id="UP000008915">
    <property type="component" value="Chromosome"/>
</dbReference>
<evidence type="ECO:0000256" key="2">
    <source>
        <dbReference type="ARBA" id="ARBA00004804"/>
    </source>
</evidence>
<dbReference type="PANTHER" id="PTHR21091:SF169">
    <property type="entry name" value="UROPORPHYRINOGEN DECARBOXYLASE"/>
    <property type="match status" value="1"/>
</dbReference>
<dbReference type="PANTHER" id="PTHR21091">
    <property type="entry name" value="METHYLTETRAHYDROFOLATE:HOMOCYSTEINE METHYLTRANSFERASE RELATED"/>
    <property type="match status" value="1"/>
</dbReference>
<dbReference type="HOGENOM" id="CLU_040933_0_0_9"/>
<dbReference type="Pfam" id="PF01208">
    <property type="entry name" value="URO-D"/>
    <property type="match status" value="1"/>
</dbReference>
<dbReference type="eggNOG" id="COG0407">
    <property type="taxonomic scope" value="Bacteria"/>
</dbReference>
<dbReference type="OrthoDB" id="9780425at2"/>
<feature type="domain" description="Uroporphyrinogen decarboxylase (URO-D)" evidence="13">
    <location>
        <begin position="20"/>
        <end position="29"/>
    </location>
</feature>
<evidence type="ECO:0000256" key="11">
    <source>
        <dbReference type="RuleBase" id="RU000554"/>
    </source>
</evidence>
<dbReference type="AlphaFoldDB" id="E6SG72"/>
<keyword evidence="6 10" id="KW-0963">Cytoplasm</keyword>
<dbReference type="InterPro" id="IPR038071">
    <property type="entry name" value="UROD/MetE-like_sf"/>
</dbReference>
<evidence type="ECO:0000256" key="1">
    <source>
        <dbReference type="ARBA" id="ARBA00004514"/>
    </source>
</evidence>
<dbReference type="PROSITE" id="PS00906">
    <property type="entry name" value="UROD_1"/>
    <property type="match status" value="1"/>
</dbReference>
<feature type="binding site" evidence="10">
    <location>
        <begin position="25"/>
        <end position="29"/>
    </location>
    <ligand>
        <name>substrate</name>
    </ligand>
</feature>
<dbReference type="Gene3D" id="3.20.20.210">
    <property type="match status" value="1"/>
</dbReference>
<dbReference type="GO" id="GO:0004853">
    <property type="term" value="F:uroporphyrinogen decarboxylase activity"/>
    <property type="evidence" value="ECO:0007669"/>
    <property type="project" value="UniProtKB-UniRule"/>
</dbReference>
<comment type="function">
    <text evidence="10">Catalyzes the decarboxylation of four acetate groups of uroporphyrinogen-III to yield coproporphyrinogen-III.</text>
</comment>
<dbReference type="HAMAP" id="MF_00218">
    <property type="entry name" value="URO_D"/>
    <property type="match status" value="1"/>
</dbReference>
<protein>
    <recommendedName>
        <fullName evidence="5 10">Uroporphyrinogen decarboxylase</fullName>
        <shortName evidence="10">UPD</shortName>
        <shortName evidence="10">URO-D</shortName>
        <ecNumber evidence="5 10">4.1.1.37</ecNumber>
    </recommendedName>
</protein>
<dbReference type="GO" id="GO:0005829">
    <property type="term" value="C:cytosol"/>
    <property type="evidence" value="ECO:0007669"/>
    <property type="project" value="UniProtKB-SubCell"/>
</dbReference>
<dbReference type="SUPFAM" id="SSF51726">
    <property type="entry name" value="UROD/MetE-like"/>
    <property type="match status" value="1"/>
</dbReference>
<sequence length="356" mass="39435">MTPSQRFLAACRRQPVDRTPVWFMRQAGRIFPEFRALRRQYGFVELMQHPDLCAEITVMPVERLGVDAAILFADIMTPLQPLGVDYRIEPGVGPVVGQPLAAAADLGRLRRFDPREELAPVLETVRLVRRALGDRVPLIGFAGAPFTLACYLIEGRPSREFHRARALMYGDPAFWHGLMERLAETVLDYLRAQVEAGVQAVQLFDSWVGGLGPAAYRRFVLPYSRRVLEGLGDLGVPRIHFGTGNAALLPLMAQAGAEVVGVDWRVDLDRAWEAIGPDKAIQGNLDPAALLAPFDQVEEQARDVLRRAAGRPGHIFNLGHGVLPETPVDHLRRLVELVHRVTERPAEPEPEPVAGA</sequence>
<reference evidence="16" key="2">
    <citation type="journal article" date="2010" name="Stand. Genomic Sci.">
        <title>Complete genome sequence of Thermaerobacter marianensis type strain (7p75aT).</title>
        <authorList>
            <person name="Han C."/>
            <person name="Gu W."/>
            <person name="Zhang X."/>
            <person name="Lapidus A."/>
            <person name="Nolan M."/>
            <person name="Copeland A."/>
            <person name="Lucas S."/>
            <person name="Glavina Del Rio T."/>
            <person name="Tice H."/>
            <person name="Cheng J."/>
            <person name="Tapia R."/>
            <person name="Goodwin L."/>
            <person name="Pitluck S."/>
            <person name="Pagani I."/>
            <person name="Ivanova N."/>
            <person name="Mavromatis K."/>
            <person name="Mikhailova N."/>
            <person name="Pati A."/>
            <person name="Chen A."/>
            <person name="Palaniappan K."/>
            <person name="Land M."/>
            <person name="Hauser L."/>
            <person name="Chang Y."/>
            <person name="Jeffries C."/>
            <person name="Schneider S."/>
            <person name="Rohde M."/>
            <person name="Goker M."/>
            <person name="Pukall R."/>
            <person name="Woyke T."/>
            <person name="Bristow J."/>
            <person name="Eisen J."/>
            <person name="Markowitz V."/>
            <person name="Hugenholtz P."/>
            <person name="Kyrpides N."/>
            <person name="Klenk H."/>
            <person name="Detter J."/>
        </authorList>
    </citation>
    <scope>NUCLEOTIDE SEQUENCE [LARGE SCALE GENOMIC DNA]</scope>
    <source>
        <strain evidence="16">ATCC 700841 / DSM 12885 / JCM 10246 / 7p75a</strain>
    </source>
</reference>
<dbReference type="NCBIfam" id="TIGR01464">
    <property type="entry name" value="hemE"/>
    <property type="match status" value="1"/>
</dbReference>
<evidence type="ECO:0000313" key="16">
    <source>
        <dbReference type="Proteomes" id="UP000008915"/>
    </source>
</evidence>
<feature type="site" description="Transition state stabilizer" evidence="10">
    <location>
        <position position="74"/>
    </location>
</feature>
<evidence type="ECO:0000313" key="15">
    <source>
        <dbReference type="EMBL" id="ADU50489.1"/>
    </source>
</evidence>
<evidence type="ECO:0000256" key="8">
    <source>
        <dbReference type="ARBA" id="ARBA00023239"/>
    </source>
</evidence>
<feature type="binding site" evidence="10">
    <location>
        <position position="206"/>
    </location>
    <ligand>
        <name>substrate</name>
    </ligand>
</feature>
<dbReference type="CDD" id="cd00717">
    <property type="entry name" value="URO-D"/>
    <property type="match status" value="1"/>
</dbReference>
<evidence type="ECO:0000256" key="12">
    <source>
        <dbReference type="RuleBase" id="RU004169"/>
    </source>
</evidence>
<comment type="subcellular location">
    <subcellularLocation>
        <location evidence="1">Cytoplasm</location>
        <location evidence="1">Cytosol</location>
    </subcellularLocation>
</comment>
<comment type="catalytic activity">
    <reaction evidence="10 11">
        <text>uroporphyrinogen III + 4 H(+) = coproporphyrinogen III + 4 CO2</text>
        <dbReference type="Rhea" id="RHEA:19865"/>
        <dbReference type="ChEBI" id="CHEBI:15378"/>
        <dbReference type="ChEBI" id="CHEBI:16526"/>
        <dbReference type="ChEBI" id="CHEBI:57308"/>
        <dbReference type="ChEBI" id="CHEBI:57309"/>
        <dbReference type="EC" id="4.1.1.37"/>
    </reaction>
</comment>
<keyword evidence="16" id="KW-1185">Reference proteome</keyword>
<dbReference type="STRING" id="644966.Tmar_0366"/>
<keyword evidence="7 10" id="KW-0210">Decarboxylase</keyword>
<gene>
    <name evidence="10" type="primary">hemE</name>
    <name evidence="15" type="ordered locus">Tmar_0366</name>
</gene>
<organism evidence="15 16">
    <name type="scientific">Thermaerobacter marianensis (strain ATCC 700841 / DSM 12885 / JCM 10246 / 7p75a)</name>
    <dbReference type="NCBI Taxonomy" id="644966"/>
    <lineage>
        <taxon>Bacteria</taxon>
        <taxon>Bacillati</taxon>
        <taxon>Bacillota</taxon>
        <taxon>Clostridia</taxon>
        <taxon>Eubacteriales</taxon>
        <taxon>Clostridiales Family XVII. Incertae Sedis</taxon>
        <taxon>Thermaerobacter</taxon>
    </lineage>
</organism>
<evidence type="ECO:0000256" key="9">
    <source>
        <dbReference type="ARBA" id="ARBA00023244"/>
    </source>
</evidence>
<keyword evidence="8 10" id="KW-0456">Lyase</keyword>